<feature type="signal peptide" evidence="5">
    <location>
        <begin position="1"/>
        <end position="19"/>
    </location>
</feature>
<dbReference type="Gene3D" id="3.40.190.10">
    <property type="entry name" value="Periplasmic binding protein-like II"/>
    <property type="match status" value="1"/>
</dbReference>
<dbReference type="Proteomes" id="UP000824208">
    <property type="component" value="Unassembled WGS sequence"/>
</dbReference>
<dbReference type="GO" id="GO:0030313">
    <property type="term" value="C:cell envelope"/>
    <property type="evidence" value="ECO:0007669"/>
    <property type="project" value="UniProtKB-SubCell"/>
</dbReference>
<evidence type="ECO:0000313" key="7">
    <source>
        <dbReference type="EMBL" id="HJB57764.1"/>
    </source>
</evidence>
<dbReference type="Pfam" id="PF00496">
    <property type="entry name" value="SBP_bac_5"/>
    <property type="match status" value="1"/>
</dbReference>
<accession>A0A9D2S6E1</accession>
<evidence type="ECO:0000259" key="6">
    <source>
        <dbReference type="Pfam" id="PF00496"/>
    </source>
</evidence>
<dbReference type="AlphaFoldDB" id="A0A9D2S6E1"/>
<gene>
    <name evidence="7" type="ORF">H9714_09460</name>
</gene>
<dbReference type="GO" id="GO:0042597">
    <property type="term" value="C:periplasmic space"/>
    <property type="evidence" value="ECO:0007669"/>
    <property type="project" value="UniProtKB-ARBA"/>
</dbReference>
<dbReference type="EMBL" id="DWYC01000087">
    <property type="protein sequence ID" value="HJB57764.1"/>
    <property type="molecule type" value="Genomic_DNA"/>
</dbReference>
<reference evidence="7" key="1">
    <citation type="journal article" date="2021" name="PeerJ">
        <title>Extensive microbial diversity within the chicken gut microbiome revealed by metagenomics and culture.</title>
        <authorList>
            <person name="Gilroy R."/>
            <person name="Ravi A."/>
            <person name="Getino M."/>
            <person name="Pursley I."/>
            <person name="Horton D.L."/>
            <person name="Alikhan N.F."/>
            <person name="Baker D."/>
            <person name="Gharbi K."/>
            <person name="Hall N."/>
            <person name="Watson M."/>
            <person name="Adriaenssens E.M."/>
            <person name="Foster-Nyarko E."/>
            <person name="Jarju S."/>
            <person name="Secka A."/>
            <person name="Antonio M."/>
            <person name="Oren A."/>
            <person name="Chaudhuri R.R."/>
            <person name="La Ragione R."/>
            <person name="Hildebrand F."/>
            <person name="Pallen M.J."/>
        </authorList>
    </citation>
    <scope>NUCLEOTIDE SEQUENCE</scope>
    <source>
        <strain evidence="7">CHK189-11263</strain>
    </source>
</reference>
<dbReference type="PANTHER" id="PTHR30290">
    <property type="entry name" value="PERIPLASMIC BINDING COMPONENT OF ABC TRANSPORTER"/>
    <property type="match status" value="1"/>
</dbReference>
<comment type="subcellular location">
    <subcellularLocation>
        <location evidence="1">Cell envelope</location>
    </subcellularLocation>
</comment>
<evidence type="ECO:0000256" key="2">
    <source>
        <dbReference type="ARBA" id="ARBA00005695"/>
    </source>
</evidence>
<evidence type="ECO:0000313" key="8">
    <source>
        <dbReference type="Proteomes" id="UP000824208"/>
    </source>
</evidence>
<evidence type="ECO:0000256" key="1">
    <source>
        <dbReference type="ARBA" id="ARBA00004196"/>
    </source>
</evidence>
<sequence length="546" mass="59585">MKKRLSLLLAGAMLAGLLAGCGGNTGNVQGNVQGNAGGSGEEAKTIVIAGQSDLVTLDPGNMYEPYGNMVSYAAYDMLYRVKSGTMGTPEPSVATSYEVDDTGTIYTFHLRDDVVFASGNPLTANDVVWSVNRVLNMPESNAYTNIKIVDHVEAPDEYTVVFTLTQPDASFLVKLTSNAYCILDSEVVKEHGGSDSGGDTAKEWLDTTSAGSGPYIIESWTPKEQLVLKKNPNYWGEASNIDTIIFQEMTSVDAQITALKNGDADIILGLNSETAKQLDGVENVTVTTGETAMMTFLVMSRDASLSPEMSNPLVQEAVRKALDYEGYLTLGGTGCMVPLNFVQDGFSGGLQRDLTTDGQDLEEARALMAEAGYADGFEVTLTCANNNSEGLEWTTIAQKVAQDLAEINITVNIETLETTLVYEQMRNATMPFYIMFWSPDYYDINNQIDAFLPGTGTNGTAYGNRAKWERTAENEALWTLGDQVKTETDETQRAALSEELQQLYAEDNPFAFLLQHPKTFAFRSDRLEDVTYNDLCKIELCELVAK</sequence>
<dbReference type="GO" id="GO:0015833">
    <property type="term" value="P:peptide transport"/>
    <property type="evidence" value="ECO:0007669"/>
    <property type="project" value="TreeGrafter"/>
</dbReference>
<comment type="similarity">
    <text evidence="2">Belongs to the bacterial solute-binding protein 5 family.</text>
</comment>
<dbReference type="GO" id="GO:0043190">
    <property type="term" value="C:ATP-binding cassette (ABC) transporter complex"/>
    <property type="evidence" value="ECO:0007669"/>
    <property type="project" value="InterPro"/>
</dbReference>
<evidence type="ECO:0000256" key="4">
    <source>
        <dbReference type="ARBA" id="ARBA00022729"/>
    </source>
</evidence>
<reference evidence="7" key="2">
    <citation type="submission" date="2021-04" db="EMBL/GenBank/DDBJ databases">
        <authorList>
            <person name="Gilroy R."/>
        </authorList>
    </citation>
    <scope>NUCLEOTIDE SEQUENCE</scope>
    <source>
        <strain evidence="7">CHK189-11263</strain>
    </source>
</reference>
<dbReference type="PROSITE" id="PS51257">
    <property type="entry name" value="PROKAR_LIPOPROTEIN"/>
    <property type="match status" value="1"/>
</dbReference>
<feature type="chain" id="PRO_5038978719" evidence="5">
    <location>
        <begin position="20"/>
        <end position="546"/>
    </location>
</feature>
<dbReference type="InterPro" id="IPR030678">
    <property type="entry name" value="Peptide/Ni-bd"/>
</dbReference>
<dbReference type="CDD" id="cd08512">
    <property type="entry name" value="PBP2_NikA_DppA_OppA_like_7"/>
    <property type="match status" value="1"/>
</dbReference>
<dbReference type="SUPFAM" id="SSF53850">
    <property type="entry name" value="Periplasmic binding protein-like II"/>
    <property type="match status" value="1"/>
</dbReference>
<dbReference type="PIRSF" id="PIRSF002741">
    <property type="entry name" value="MppA"/>
    <property type="match status" value="1"/>
</dbReference>
<protein>
    <submittedName>
        <fullName evidence="7">ABC transporter substrate-binding protein</fullName>
    </submittedName>
</protein>
<name>A0A9D2S6E1_9FIRM</name>
<evidence type="ECO:0000256" key="3">
    <source>
        <dbReference type="ARBA" id="ARBA00022448"/>
    </source>
</evidence>
<keyword evidence="4 5" id="KW-0732">Signal</keyword>
<organism evidence="7 8">
    <name type="scientific">Candidatus Flavonifractor intestinipullorum</name>
    <dbReference type="NCBI Taxonomy" id="2838587"/>
    <lineage>
        <taxon>Bacteria</taxon>
        <taxon>Bacillati</taxon>
        <taxon>Bacillota</taxon>
        <taxon>Clostridia</taxon>
        <taxon>Eubacteriales</taxon>
        <taxon>Oscillospiraceae</taxon>
        <taxon>Flavonifractor</taxon>
    </lineage>
</organism>
<dbReference type="InterPro" id="IPR039424">
    <property type="entry name" value="SBP_5"/>
</dbReference>
<dbReference type="InterPro" id="IPR000914">
    <property type="entry name" value="SBP_5_dom"/>
</dbReference>
<dbReference type="GO" id="GO:1904680">
    <property type="term" value="F:peptide transmembrane transporter activity"/>
    <property type="evidence" value="ECO:0007669"/>
    <property type="project" value="TreeGrafter"/>
</dbReference>
<dbReference type="PANTHER" id="PTHR30290:SF10">
    <property type="entry name" value="PERIPLASMIC OLIGOPEPTIDE-BINDING PROTEIN-RELATED"/>
    <property type="match status" value="1"/>
</dbReference>
<feature type="domain" description="Solute-binding protein family 5" evidence="6">
    <location>
        <begin position="88"/>
        <end position="458"/>
    </location>
</feature>
<evidence type="ECO:0000256" key="5">
    <source>
        <dbReference type="SAM" id="SignalP"/>
    </source>
</evidence>
<comment type="caution">
    <text evidence="7">The sequence shown here is derived from an EMBL/GenBank/DDBJ whole genome shotgun (WGS) entry which is preliminary data.</text>
</comment>
<proteinExistence type="inferred from homology"/>
<keyword evidence="3" id="KW-0813">Transport</keyword>
<dbReference type="Gene3D" id="3.10.105.10">
    <property type="entry name" value="Dipeptide-binding Protein, Domain 3"/>
    <property type="match status" value="1"/>
</dbReference>